<dbReference type="SUPFAM" id="SSF82171">
    <property type="entry name" value="DPP6 N-terminal domain-like"/>
    <property type="match status" value="1"/>
</dbReference>
<evidence type="ECO:0008006" key="2">
    <source>
        <dbReference type="Google" id="ProtNLM"/>
    </source>
</evidence>
<dbReference type="AlphaFoldDB" id="A0A1J5RLN4"/>
<name>A0A1J5RLN4_9ZZZZ</name>
<evidence type="ECO:0000313" key="1">
    <source>
        <dbReference type="EMBL" id="OIQ97112.1"/>
    </source>
</evidence>
<protein>
    <recommendedName>
        <fullName evidence="2">Protein TolB</fullName>
    </recommendedName>
</protein>
<gene>
    <name evidence="1" type="ORF">GALL_209370</name>
</gene>
<comment type="caution">
    <text evidence="1">The sequence shown here is derived from an EMBL/GenBank/DDBJ whole genome shotgun (WGS) entry which is preliminary data.</text>
</comment>
<organism evidence="1">
    <name type="scientific">mine drainage metagenome</name>
    <dbReference type="NCBI Taxonomy" id="410659"/>
    <lineage>
        <taxon>unclassified sequences</taxon>
        <taxon>metagenomes</taxon>
        <taxon>ecological metagenomes</taxon>
    </lineage>
</organism>
<proteinExistence type="predicted"/>
<reference evidence="1" key="1">
    <citation type="submission" date="2016-10" db="EMBL/GenBank/DDBJ databases">
        <title>Sequence of Gallionella enrichment culture.</title>
        <authorList>
            <person name="Poehlein A."/>
            <person name="Muehling M."/>
            <person name="Daniel R."/>
        </authorList>
    </citation>
    <scope>NUCLEOTIDE SEQUENCE</scope>
</reference>
<sequence length="610" mass="66142">MPHLMTRRTGVCRAFLSGVVLLSAVCAVRGTESRDGLAKRLELRFSPGDYEKAAFSPDGKYLAYTKRDRGELFVYVVPTADPGRLLGKVRVGTSETSIRVVPIYTPSEVPLPPEVVSLGWAGDRIVVYTNLCVRRAGLSGGVYTAAGALMAFDPDGARAKILATAADYPSLGKYRVLDERHVIVPYRQASSVMLNRKPVMNPFIGRDHWRGDDRFPRANLPTVYMWEFSPDNLTYTGRLSVPYRVGYDYYSIDIVTGRERESDLRSWNAAGARALRASSLRKSAYAHCGDILKQLMAGESITPLDVHAGTELVALRADSTADPGTFYLFSQVRRKLYEIGRGQAAIDPAGYRVTGWTATFGGEPAHELMVAPAAGSARSLGVIVMATGSKGTNADPGYQREAMAVADMGYTVLILGVPSKADVRREFEFDQAVQKQLGTAFPGFGDDPVPVVLLAQTRVANFLYRLPFVSPSLYTGVVFLEPPRPRLPNPAYVLGAGDRVAEVSASAVREGPIGTGLCFHWADRIDGWRPIPVNGPAARRFCEGLQSLGIEFSYTPVNPIAITLGEPKALADQYLRIDGFLRSAPRPGAVKFGPARTVKLSAAIGRGASS</sequence>
<accession>A0A1J5RLN4</accession>
<dbReference type="EMBL" id="MLJW01000138">
    <property type="protein sequence ID" value="OIQ97112.1"/>
    <property type="molecule type" value="Genomic_DNA"/>
</dbReference>